<evidence type="ECO:0000256" key="2">
    <source>
        <dbReference type="ARBA" id="ARBA00022614"/>
    </source>
</evidence>
<keyword evidence="6 7" id="KW-0472">Membrane</keyword>
<dbReference type="STRING" id="188477.A0A3S0ZHQ5"/>
<dbReference type="GO" id="GO:0009755">
    <property type="term" value="P:hormone-mediated signaling pathway"/>
    <property type="evidence" value="ECO:0007669"/>
    <property type="project" value="TreeGrafter"/>
</dbReference>
<evidence type="ECO:0000256" key="1">
    <source>
        <dbReference type="ARBA" id="ARBA00004370"/>
    </source>
</evidence>
<evidence type="ECO:0000259" key="8">
    <source>
        <dbReference type="PROSITE" id="PS50262"/>
    </source>
</evidence>
<dbReference type="PRINTS" id="PR00237">
    <property type="entry name" value="GPCRRHODOPSN"/>
</dbReference>
<feature type="non-terminal residue" evidence="9">
    <location>
        <position position="1"/>
    </location>
</feature>
<dbReference type="SUPFAM" id="SSF81321">
    <property type="entry name" value="Family A G protein-coupled receptor-like"/>
    <property type="match status" value="1"/>
</dbReference>
<dbReference type="InterPro" id="IPR017452">
    <property type="entry name" value="GPCR_Rhodpsn_7TM"/>
</dbReference>
<feature type="transmembrane region" description="Helical" evidence="7">
    <location>
        <begin position="117"/>
        <end position="136"/>
    </location>
</feature>
<dbReference type="Gene3D" id="1.20.1070.10">
    <property type="entry name" value="Rhodopsin 7-helix transmembrane proteins"/>
    <property type="match status" value="1"/>
</dbReference>
<evidence type="ECO:0000256" key="7">
    <source>
        <dbReference type="SAM" id="Phobius"/>
    </source>
</evidence>
<evidence type="ECO:0000256" key="3">
    <source>
        <dbReference type="ARBA" id="ARBA00022692"/>
    </source>
</evidence>
<feature type="transmembrane region" description="Helical" evidence="7">
    <location>
        <begin position="87"/>
        <end position="105"/>
    </location>
</feature>
<gene>
    <name evidence="9" type="ORF">EGW08_014268</name>
</gene>
<evidence type="ECO:0000256" key="6">
    <source>
        <dbReference type="ARBA" id="ARBA00023136"/>
    </source>
</evidence>
<dbReference type="Pfam" id="PF00001">
    <property type="entry name" value="7tm_1"/>
    <property type="match status" value="1"/>
</dbReference>
<keyword evidence="10" id="KW-1185">Reference proteome</keyword>
<dbReference type="PANTHER" id="PTHR24372:SF77">
    <property type="entry name" value="G-PROTEIN COUPLED RECEPTORS FAMILY 1 PROFILE DOMAIN-CONTAINING PROTEIN"/>
    <property type="match status" value="1"/>
</dbReference>
<sequence length="197" mass="22295">IWVQGLVALCGNLVVVVWRCRDLQGRKVHSLLITNLAVGDFLMGVYLIIIAGTDWYYRGVYMLHEQAWRGSHLCHLAGFVSTFSSELSVLTLTIITLDRLICIIFPLRFARLSVRNAVRVICAVWLIVFLISVVPLSGMDYFQNFYGRSGVCLALHVTPAQPPGWEYSVGVFLVLNLLSFLIIAFSYIWMFFVAKKT</sequence>
<keyword evidence="4" id="KW-0677">Repeat</keyword>
<feature type="transmembrane region" description="Helical" evidence="7">
    <location>
        <begin position="169"/>
        <end position="194"/>
    </location>
</feature>
<evidence type="ECO:0000313" key="9">
    <source>
        <dbReference type="EMBL" id="RUS77959.1"/>
    </source>
</evidence>
<dbReference type="PANTHER" id="PTHR24372">
    <property type="entry name" value="GLYCOPROTEIN HORMONE RECEPTOR"/>
    <property type="match status" value="1"/>
</dbReference>
<dbReference type="Proteomes" id="UP000271974">
    <property type="component" value="Unassembled WGS sequence"/>
</dbReference>
<name>A0A3S0ZHQ5_ELYCH</name>
<organism evidence="9 10">
    <name type="scientific">Elysia chlorotica</name>
    <name type="common">Eastern emerald elysia</name>
    <name type="synonym">Sea slug</name>
    <dbReference type="NCBI Taxonomy" id="188477"/>
    <lineage>
        <taxon>Eukaryota</taxon>
        <taxon>Metazoa</taxon>
        <taxon>Spiralia</taxon>
        <taxon>Lophotrochozoa</taxon>
        <taxon>Mollusca</taxon>
        <taxon>Gastropoda</taxon>
        <taxon>Heterobranchia</taxon>
        <taxon>Euthyneura</taxon>
        <taxon>Panpulmonata</taxon>
        <taxon>Sacoglossa</taxon>
        <taxon>Placobranchoidea</taxon>
        <taxon>Plakobranchidae</taxon>
        <taxon>Elysia</taxon>
    </lineage>
</organism>
<keyword evidence="3 7" id="KW-0812">Transmembrane</keyword>
<feature type="transmembrane region" description="Helical" evidence="7">
    <location>
        <begin position="31"/>
        <end position="52"/>
    </location>
</feature>
<dbReference type="GO" id="GO:0005886">
    <property type="term" value="C:plasma membrane"/>
    <property type="evidence" value="ECO:0007669"/>
    <property type="project" value="TreeGrafter"/>
</dbReference>
<accession>A0A3S0ZHQ5</accession>
<keyword evidence="2" id="KW-0433">Leucine-rich repeat</keyword>
<dbReference type="AlphaFoldDB" id="A0A3S0ZHQ5"/>
<feature type="non-terminal residue" evidence="9">
    <location>
        <position position="197"/>
    </location>
</feature>
<dbReference type="EMBL" id="RQTK01000540">
    <property type="protein sequence ID" value="RUS77959.1"/>
    <property type="molecule type" value="Genomic_DNA"/>
</dbReference>
<keyword evidence="5 7" id="KW-1133">Transmembrane helix</keyword>
<dbReference type="InterPro" id="IPR000276">
    <property type="entry name" value="GPCR_Rhodpsn"/>
</dbReference>
<dbReference type="GO" id="GO:0007189">
    <property type="term" value="P:adenylate cyclase-activating G protein-coupled receptor signaling pathway"/>
    <property type="evidence" value="ECO:0007669"/>
    <property type="project" value="TreeGrafter"/>
</dbReference>
<evidence type="ECO:0000256" key="5">
    <source>
        <dbReference type="ARBA" id="ARBA00022989"/>
    </source>
</evidence>
<dbReference type="GO" id="GO:0008528">
    <property type="term" value="F:G protein-coupled peptide receptor activity"/>
    <property type="evidence" value="ECO:0007669"/>
    <property type="project" value="TreeGrafter"/>
</dbReference>
<comment type="subcellular location">
    <subcellularLocation>
        <location evidence="1">Membrane</location>
    </subcellularLocation>
</comment>
<reference evidence="9 10" key="1">
    <citation type="submission" date="2019-01" db="EMBL/GenBank/DDBJ databases">
        <title>A draft genome assembly of the solar-powered sea slug Elysia chlorotica.</title>
        <authorList>
            <person name="Cai H."/>
            <person name="Li Q."/>
            <person name="Fang X."/>
            <person name="Li J."/>
            <person name="Curtis N.E."/>
            <person name="Altenburger A."/>
            <person name="Shibata T."/>
            <person name="Feng M."/>
            <person name="Maeda T."/>
            <person name="Schwartz J.A."/>
            <person name="Shigenobu S."/>
            <person name="Lundholm N."/>
            <person name="Nishiyama T."/>
            <person name="Yang H."/>
            <person name="Hasebe M."/>
            <person name="Li S."/>
            <person name="Pierce S.K."/>
            <person name="Wang J."/>
        </authorList>
    </citation>
    <scope>NUCLEOTIDE SEQUENCE [LARGE SCALE GENOMIC DNA]</scope>
    <source>
        <strain evidence="9">EC2010</strain>
        <tissue evidence="9">Whole organism of an adult</tissue>
    </source>
</reference>
<dbReference type="PROSITE" id="PS50262">
    <property type="entry name" value="G_PROTEIN_RECEP_F1_2"/>
    <property type="match status" value="1"/>
</dbReference>
<protein>
    <recommendedName>
        <fullName evidence="8">G-protein coupled receptors family 1 profile domain-containing protein</fullName>
    </recommendedName>
</protein>
<feature type="domain" description="G-protein coupled receptors family 1 profile" evidence="8">
    <location>
        <begin position="11"/>
        <end position="197"/>
    </location>
</feature>
<proteinExistence type="predicted"/>
<dbReference type="OrthoDB" id="6022531at2759"/>
<evidence type="ECO:0000256" key="4">
    <source>
        <dbReference type="ARBA" id="ARBA00022737"/>
    </source>
</evidence>
<evidence type="ECO:0000313" key="10">
    <source>
        <dbReference type="Proteomes" id="UP000271974"/>
    </source>
</evidence>
<comment type="caution">
    <text evidence="9">The sequence shown here is derived from an EMBL/GenBank/DDBJ whole genome shotgun (WGS) entry which is preliminary data.</text>
</comment>